<evidence type="ECO:0000256" key="1">
    <source>
        <dbReference type="ARBA" id="ARBA00006817"/>
    </source>
</evidence>
<dbReference type="EMBL" id="CP069127">
    <property type="protein sequence ID" value="QRG65856.1"/>
    <property type="molecule type" value="Genomic_DNA"/>
</dbReference>
<feature type="domain" description="Activator of Hsp90 ATPase homologue 1/2-like C-terminal" evidence="2">
    <location>
        <begin position="24"/>
        <end position="134"/>
    </location>
</feature>
<gene>
    <name evidence="3" type="ORF">JNE38_20015</name>
</gene>
<organism evidence="3 4">
    <name type="scientific">Brevibacillus choshinensis</name>
    <dbReference type="NCBI Taxonomy" id="54911"/>
    <lineage>
        <taxon>Bacteria</taxon>
        <taxon>Bacillati</taxon>
        <taxon>Bacillota</taxon>
        <taxon>Bacilli</taxon>
        <taxon>Bacillales</taxon>
        <taxon>Paenibacillaceae</taxon>
        <taxon>Brevibacillus</taxon>
    </lineage>
</organism>
<dbReference type="SUPFAM" id="SSF55961">
    <property type="entry name" value="Bet v1-like"/>
    <property type="match status" value="1"/>
</dbReference>
<dbReference type="InterPro" id="IPR023393">
    <property type="entry name" value="START-like_dom_sf"/>
</dbReference>
<dbReference type="InterPro" id="IPR013538">
    <property type="entry name" value="ASHA1/2-like_C"/>
</dbReference>
<reference evidence="3 4" key="1">
    <citation type="submission" date="2021-01" db="EMBL/GenBank/DDBJ databases">
        <title>Identification of strong promoters based on the transcriptome of Brevibacillus choshinensis.</title>
        <authorList>
            <person name="Yao D."/>
            <person name="Zhang K."/>
            <person name="Wu J."/>
        </authorList>
    </citation>
    <scope>NUCLEOTIDE SEQUENCE [LARGE SCALE GENOMIC DNA]</scope>
    <source>
        <strain evidence="3 4">HPD31-SP3</strain>
    </source>
</reference>
<evidence type="ECO:0000313" key="3">
    <source>
        <dbReference type="EMBL" id="QRG65856.1"/>
    </source>
</evidence>
<dbReference type="Proteomes" id="UP000596248">
    <property type="component" value="Chromosome"/>
</dbReference>
<protein>
    <submittedName>
        <fullName evidence="3">SRPBCC domain-containing protein</fullName>
    </submittedName>
</protein>
<proteinExistence type="inferred from homology"/>
<dbReference type="RefSeq" id="WP_203352926.1">
    <property type="nucleotide sequence ID" value="NZ_CP069127.1"/>
</dbReference>
<dbReference type="CDD" id="cd07814">
    <property type="entry name" value="SRPBCC_CalC_Aha1-like"/>
    <property type="match status" value="1"/>
</dbReference>
<evidence type="ECO:0000313" key="4">
    <source>
        <dbReference type="Proteomes" id="UP000596248"/>
    </source>
</evidence>
<name>A0ABX7FKK9_BRECH</name>
<sequence>MEKKAVGQTASVGVQIGVRRTLSLSPEDAWNSLMSESGLRLWLGTLATVSIEPKHCFESAEGISGELRIVKPFQQIRLTWKKKEWQKPSTLQIRFLSKTAGKTTISFHQENLSDLRVREEMKMHWEAVLEKIKEKHA</sequence>
<accession>A0ABX7FKK9</accession>
<dbReference type="Pfam" id="PF08327">
    <property type="entry name" value="AHSA1"/>
    <property type="match status" value="1"/>
</dbReference>
<dbReference type="Gene3D" id="3.30.530.20">
    <property type="match status" value="1"/>
</dbReference>
<keyword evidence="4" id="KW-1185">Reference proteome</keyword>
<evidence type="ECO:0000259" key="2">
    <source>
        <dbReference type="Pfam" id="PF08327"/>
    </source>
</evidence>
<comment type="similarity">
    <text evidence="1">Belongs to the AHA1 family.</text>
</comment>